<evidence type="ECO:0000313" key="2">
    <source>
        <dbReference type="Proteomes" id="UP001596086"/>
    </source>
</evidence>
<reference evidence="2" key="1">
    <citation type="journal article" date="2019" name="Int. J. Syst. Evol. Microbiol.">
        <title>The Global Catalogue of Microorganisms (GCM) 10K type strain sequencing project: providing services to taxonomists for standard genome sequencing and annotation.</title>
        <authorList>
            <consortium name="The Broad Institute Genomics Platform"/>
            <consortium name="The Broad Institute Genome Sequencing Center for Infectious Disease"/>
            <person name="Wu L."/>
            <person name="Ma J."/>
        </authorList>
    </citation>
    <scope>NUCLEOTIDE SEQUENCE [LARGE SCALE GENOMIC DNA]</scope>
    <source>
        <strain evidence="2">CGMCC 4.5798</strain>
    </source>
</reference>
<evidence type="ECO:0008006" key="3">
    <source>
        <dbReference type="Google" id="ProtNLM"/>
    </source>
</evidence>
<dbReference type="Proteomes" id="UP001596086">
    <property type="component" value="Unassembled WGS sequence"/>
</dbReference>
<dbReference type="EMBL" id="JBHSMZ010000026">
    <property type="protein sequence ID" value="MFC5552032.1"/>
    <property type="molecule type" value="Genomic_DNA"/>
</dbReference>
<evidence type="ECO:0000313" key="1">
    <source>
        <dbReference type="EMBL" id="MFC5552032.1"/>
    </source>
</evidence>
<gene>
    <name evidence="1" type="ORF">ACFPO9_26245</name>
</gene>
<name>A0ABW0S6A9_9BURK</name>
<organism evidence="1 2">
    <name type="scientific">Massilia aerilata</name>
    <dbReference type="NCBI Taxonomy" id="453817"/>
    <lineage>
        <taxon>Bacteria</taxon>
        <taxon>Pseudomonadati</taxon>
        <taxon>Pseudomonadota</taxon>
        <taxon>Betaproteobacteria</taxon>
        <taxon>Burkholderiales</taxon>
        <taxon>Oxalobacteraceae</taxon>
        <taxon>Telluria group</taxon>
        <taxon>Massilia</taxon>
    </lineage>
</organism>
<protein>
    <recommendedName>
        <fullName evidence="3">CdiI immunity protein domain-containing protein</fullName>
    </recommendedName>
</protein>
<sequence>MNAAHDTMTVEQAYRAMLAFLQREVELTESSDLADLVSEYKLGPDGQTRDPALWEEWLEAVGKVVRPQAPG</sequence>
<keyword evidence="2" id="KW-1185">Reference proteome</keyword>
<dbReference type="RefSeq" id="WP_379777086.1">
    <property type="nucleotide sequence ID" value="NZ_JBHSMZ010000026.1"/>
</dbReference>
<proteinExistence type="predicted"/>
<comment type="caution">
    <text evidence="1">The sequence shown here is derived from an EMBL/GenBank/DDBJ whole genome shotgun (WGS) entry which is preliminary data.</text>
</comment>
<accession>A0ABW0S6A9</accession>